<feature type="region of interest" description="Disordered" evidence="1">
    <location>
        <begin position="1"/>
        <end position="89"/>
    </location>
</feature>
<sequence>MAPLPAWTHQVTQQLLSTQPGNRGLDSTVSSTGESSTAQSSNRTSSRITTSSLEKQKAPLLLPHPRSKPYEPVLSTIEPSPKSTPSPPLDLSQLWSDLARLSERASPPSSDSSQPGRGKSKDPEWALDRPLTAGMGVWLFWFGFLCPVLWWVGALFPRHPDRISKIAHRWQVINRLMSLFFSLLLILFIIAFSVCSWIEVQQIGEAASAGDYESSTLPLSVDEAHDMQAAGLAIHKTRQ</sequence>
<keyword evidence="2" id="KW-0812">Transmembrane</keyword>
<dbReference type="OrthoDB" id="2288013at2759"/>
<dbReference type="EMBL" id="MCGT01000001">
    <property type="protein sequence ID" value="ORX63063.1"/>
    <property type="molecule type" value="Genomic_DNA"/>
</dbReference>
<feature type="region of interest" description="Disordered" evidence="1">
    <location>
        <begin position="103"/>
        <end position="124"/>
    </location>
</feature>
<feature type="compositionally biased region" description="Low complexity" evidence="1">
    <location>
        <begin position="106"/>
        <end position="115"/>
    </location>
</feature>
<organism evidence="3 4">
    <name type="scientific">Hesseltinella vesiculosa</name>
    <dbReference type="NCBI Taxonomy" id="101127"/>
    <lineage>
        <taxon>Eukaryota</taxon>
        <taxon>Fungi</taxon>
        <taxon>Fungi incertae sedis</taxon>
        <taxon>Mucoromycota</taxon>
        <taxon>Mucoromycotina</taxon>
        <taxon>Mucoromycetes</taxon>
        <taxon>Mucorales</taxon>
        <taxon>Cunninghamellaceae</taxon>
        <taxon>Hesseltinella</taxon>
    </lineage>
</organism>
<feature type="compositionally biased region" description="Polar residues" evidence="1">
    <location>
        <begin position="9"/>
        <end position="29"/>
    </location>
</feature>
<keyword evidence="2" id="KW-0472">Membrane</keyword>
<evidence type="ECO:0000256" key="1">
    <source>
        <dbReference type="SAM" id="MobiDB-lite"/>
    </source>
</evidence>
<evidence type="ECO:0000313" key="3">
    <source>
        <dbReference type="EMBL" id="ORX63063.1"/>
    </source>
</evidence>
<evidence type="ECO:0000313" key="4">
    <source>
        <dbReference type="Proteomes" id="UP000242146"/>
    </source>
</evidence>
<gene>
    <name evidence="3" type="ORF">DM01DRAFT_1369611</name>
</gene>
<reference evidence="3 4" key="1">
    <citation type="submission" date="2016-07" db="EMBL/GenBank/DDBJ databases">
        <title>Pervasive Adenine N6-methylation of Active Genes in Fungi.</title>
        <authorList>
            <consortium name="DOE Joint Genome Institute"/>
            <person name="Mondo S.J."/>
            <person name="Dannebaum R.O."/>
            <person name="Kuo R.C."/>
            <person name="Labutti K."/>
            <person name="Haridas S."/>
            <person name="Kuo A."/>
            <person name="Salamov A."/>
            <person name="Ahrendt S.R."/>
            <person name="Lipzen A."/>
            <person name="Sullivan W."/>
            <person name="Andreopoulos W.B."/>
            <person name="Clum A."/>
            <person name="Lindquist E."/>
            <person name="Daum C."/>
            <person name="Ramamoorthy G.K."/>
            <person name="Gryganskyi A."/>
            <person name="Culley D."/>
            <person name="Magnuson J.K."/>
            <person name="James T.Y."/>
            <person name="O'Malley M.A."/>
            <person name="Stajich J.E."/>
            <person name="Spatafora J.W."/>
            <person name="Visel A."/>
            <person name="Grigoriev I.V."/>
        </authorList>
    </citation>
    <scope>NUCLEOTIDE SEQUENCE [LARGE SCALE GENOMIC DNA]</scope>
    <source>
        <strain evidence="3 4">NRRL 3301</strain>
    </source>
</reference>
<evidence type="ECO:0000256" key="2">
    <source>
        <dbReference type="SAM" id="Phobius"/>
    </source>
</evidence>
<keyword evidence="4" id="KW-1185">Reference proteome</keyword>
<name>A0A1X2GY98_9FUNG</name>
<protein>
    <submittedName>
        <fullName evidence="3">Uncharacterized protein</fullName>
    </submittedName>
</protein>
<dbReference type="AlphaFoldDB" id="A0A1X2GY98"/>
<comment type="caution">
    <text evidence="3">The sequence shown here is derived from an EMBL/GenBank/DDBJ whole genome shotgun (WGS) entry which is preliminary data.</text>
</comment>
<dbReference type="Proteomes" id="UP000242146">
    <property type="component" value="Unassembled WGS sequence"/>
</dbReference>
<keyword evidence="2" id="KW-1133">Transmembrane helix</keyword>
<accession>A0A1X2GY98</accession>
<feature type="transmembrane region" description="Helical" evidence="2">
    <location>
        <begin position="135"/>
        <end position="156"/>
    </location>
</feature>
<proteinExistence type="predicted"/>
<feature type="transmembrane region" description="Helical" evidence="2">
    <location>
        <begin position="176"/>
        <end position="194"/>
    </location>
</feature>
<feature type="compositionally biased region" description="Low complexity" evidence="1">
    <location>
        <begin position="30"/>
        <end position="52"/>
    </location>
</feature>